<dbReference type="InterPro" id="IPR018958">
    <property type="entry name" value="Knr4/Smi1-like_dom"/>
</dbReference>
<protein>
    <submittedName>
        <fullName evidence="2">SMI1/KNR4 family protein</fullName>
    </submittedName>
</protein>
<evidence type="ECO:0000313" key="3">
    <source>
        <dbReference type="Proteomes" id="UP001239782"/>
    </source>
</evidence>
<organism evidence="2 3">
    <name type="scientific">Pleionea litopenaei</name>
    <dbReference type="NCBI Taxonomy" id="3070815"/>
    <lineage>
        <taxon>Bacteria</taxon>
        <taxon>Pseudomonadati</taxon>
        <taxon>Pseudomonadota</taxon>
        <taxon>Gammaproteobacteria</taxon>
        <taxon>Oceanospirillales</taxon>
        <taxon>Pleioneaceae</taxon>
        <taxon>Pleionea</taxon>
    </lineage>
</organism>
<dbReference type="Proteomes" id="UP001239782">
    <property type="component" value="Chromosome"/>
</dbReference>
<sequence length="160" mass="17792">MSMCHTIDGVIMDIQNKIDIVRKNGHEVWVSGGVSLDAIETLEDKMGIQLPILLKEFLLEFGALGIYDCFLSGISELDPLSLSGGNIYADTCFLREDYPNLGENLWVLQLNEDGAYCLDTAEKSSNGEFAIVSFESGNSKVVYNSFPEFLTGYFKPWIES</sequence>
<dbReference type="RefSeq" id="WP_309204263.1">
    <property type="nucleotide sequence ID" value="NZ_CP133548.1"/>
</dbReference>
<gene>
    <name evidence="2" type="ORF">Q9312_08935</name>
</gene>
<dbReference type="EMBL" id="CP133548">
    <property type="protein sequence ID" value="WMS89024.1"/>
    <property type="molecule type" value="Genomic_DNA"/>
</dbReference>
<evidence type="ECO:0000259" key="1">
    <source>
        <dbReference type="SMART" id="SM00860"/>
    </source>
</evidence>
<proteinExistence type="predicted"/>
<dbReference type="Gene3D" id="3.40.1580.10">
    <property type="entry name" value="SMI1/KNR4-like"/>
    <property type="match status" value="1"/>
</dbReference>
<dbReference type="InterPro" id="IPR037883">
    <property type="entry name" value="Knr4/Smi1-like_sf"/>
</dbReference>
<dbReference type="Pfam" id="PF14567">
    <property type="entry name" value="SUKH_5"/>
    <property type="match status" value="1"/>
</dbReference>
<feature type="domain" description="Knr4/Smi1-like" evidence="1">
    <location>
        <begin position="33"/>
        <end position="152"/>
    </location>
</feature>
<name>A0AA51RX12_9GAMM</name>
<reference evidence="2 3" key="1">
    <citation type="submission" date="2023-08" db="EMBL/GenBank/DDBJ databases">
        <title>Pleionea litopenaei sp. nov., isolated from stomach of juvenile Litopenaeus vannamei.</title>
        <authorList>
            <person name="Rho A.M."/>
            <person name="Hwang C.Y."/>
        </authorList>
    </citation>
    <scope>NUCLEOTIDE SEQUENCE [LARGE SCALE GENOMIC DNA]</scope>
    <source>
        <strain evidence="2 3">HL-JVS1</strain>
    </source>
</reference>
<dbReference type="SUPFAM" id="SSF160631">
    <property type="entry name" value="SMI1/KNR4-like"/>
    <property type="match status" value="1"/>
</dbReference>
<dbReference type="SMART" id="SM00860">
    <property type="entry name" value="SMI1_KNR4"/>
    <property type="match status" value="1"/>
</dbReference>
<accession>A0AA51RX12</accession>
<keyword evidence="3" id="KW-1185">Reference proteome</keyword>
<dbReference type="AlphaFoldDB" id="A0AA51RX12"/>
<dbReference type="KEGG" id="plei:Q9312_08935"/>
<evidence type="ECO:0000313" key="2">
    <source>
        <dbReference type="EMBL" id="WMS89024.1"/>
    </source>
</evidence>